<reference evidence="3" key="1">
    <citation type="submission" date="2014-07" db="EMBL/GenBank/DDBJ databases">
        <title>Identification of a novel salt tolerance gene in wild soybean by whole-genome sequencing.</title>
        <authorList>
            <person name="Lam H.-M."/>
            <person name="Qi X."/>
            <person name="Li M.-W."/>
            <person name="Liu X."/>
            <person name="Xie M."/>
            <person name="Ni M."/>
            <person name="Xu X."/>
        </authorList>
    </citation>
    <scope>NUCLEOTIDE SEQUENCE [LARGE SCALE GENOMIC DNA]</scope>
    <source>
        <tissue evidence="3">Root</tissue>
    </source>
</reference>
<dbReference type="EMBL" id="KN660787">
    <property type="protein sequence ID" value="KHN15580.1"/>
    <property type="molecule type" value="Genomic_DNA"/>
</dbReference>
<feature type="non-terminal residue" evidence="3">
    <location>
        <position position="1"/>
    </location>
</feature>
<dbReference type="Pfam" id="PF20167">
    <property type="entry name" value="Transposase_32"/>
    <property type="match status" value="1"/>
</dbReference>
<proteinExistence type="predicted"/>
<protein>
    <recommendedName>
        <fullName evidence="2">Putative plant transposon protein domain-containing protein</fullName>
    </recommendedName>
</protein>
<dbReference type="InterPro" id="IPR046796">
    <property type="entry name" value="Transposase_32_dom"/>
</dbReference>
<sequence>NQSRVRGHLVKIDADSLNTFLETPLVLVEGETLPAYSRYCRLPTDYREIEVALCIPGRGFILNSEGHPGKILKKDLTTLAQVWSVLSYSNLSPTSHTSDLIVERARMIFGLVSRMDMNIGVLISGQMTSIAQSNTSRLGFLALITALCRARGVVSDILTFERLSPVINLAYIRKNCWNPKDLTVSIRGVRRARARPTEFPSTSAAPTPASTSATPFVPAQTNSQRFEAMLQSIHQGQIILLQILQVVAPSRSIPSVEQFREMVAWPGTQPSFQREDEGPTAQVPYLYLNTQ</sequence>
<organism evidence="3">
    <name type="scientific">Glycine soja</name>
    <name type="common">Wild soybean</name>
    <dbReference type="NCBI Taxonomy" id="3848"/>
    <lineage>
        <taxon>Eukaryota</taxon>
        <taxon>Viridiplantae</taxon>
        <taxon>Streptophyta</taxon>
        <taxon>Embryophyta</taxon>
        <taxon>Tracheophyta</taxon>
        <taxon>Spermatophyta</taxon>
        <taxon>Magnoliopsida</taxon>
        <taxon>eudicotyledons</taxon>
        <taxon>Gunneridae</taxon>
        <taxon>Pentapetalae</taxon>
        <taxon>rosids</taxon>
        <taxon>fabids</taxon>
        <taxon>Fabales</taxon>
        <taxon>Fabaceae</taxon>
        <taxon>Papilionoideae</taxon>
        <taxon>50 kb inversion clade</taxon>
        <taxon>NPAAA clade</taxon>
        <taxon>indigoferoid/millettioid clade</taxon>
        <taxon>Phaseoleae</taxon>
        <taxon>Glycine</taxon>
        <taxon>Glycine subgen. Soja</taxon>
    </lineage>
</organism>
<gene>
    <name evidence="3" type="ORF">glysoja_045797</name>
</gene>
<feature type="region of interest" description="Disordered" evidence="1">
    <location>
        <begin position="195"/>
        <end position="215"/>
    </location>
</feature>
<feature type="domain" description="Putative plant transposon protein" evidence="2">
    <location>
        <begin position="3"/>
        <end position="153"/>
    </location>
</feature>
<evidence type="ECO:0000313" key="3">
    <source>
        <dbReference type="EMBL" id="KHN15580.1"/>
    </source>
</evidence>
<evidence type="ECO:0000259" key="2">
    <source>
        <dbReference type="Pfam" id="PF20167"/>
    </source>
</evidence>
<name>A0A0B2Q2M1_GLYSO</name>
<evidence type="ECO:0000256" key="1">
    <source>
        <dbReference type="SAM" id="MobiDB-lite"/>
    </source>
</evidence>
<dbReference type="Proteomes" id="UP000053555">
    <property type="component" value="Unassembled WGS sequence"/>
</dbReference>
<accession>A0A0B2Q2M1</accession>
<dbReference type="AlphaFoldDB" id="A0A0B2Q2M1"/>
<feature type="compositionally biased region" description="Low complexity" evidence="1">
    <location>
        <begin position="200"/>
        <end position="215"/>
    </location>
</feature>